<keyword evidence="2" id="KW-1185">Reference proteome</keyword>
<comment type="caution">
    <text evidence="1">The sequence shown here is derived from an EMBL/GenBank/DDBJ whole genome shotgun (WGS) entry which is preliminary data.</text>
</comment>
<reference evidence="1" key="2">
    <citation type="submission" date="2023-04" db="EMBL/GenBank/DDBJ databases">
        <authorList>
            <person name="Bu L."/>
            <person name="Lu L."/>
            <person name="Laidemitt M.R."/>
            <person name="Zhang S.M."/>
            <person name="Mutuku M."/>
            <person name="Mkoji G."/>
            <person name="Steinauer M."/>
            <person name="Loker E.S."/>
        </authorList>
    </citation>
    <scope>NUCLEOTIDE SEQUENCE</scope>
    <source>
        <strain evidence="1">KasaAsao</strain>
        <tissue evidence="1">Whole Snail</tissue>
    </source>
</reference>
<protein>
    <submittedName>
        <fullName evidence="1">Uncharacterized protein</fullName>
    </submittedName>
</protein>
<evidence type="ECO:0000313" key="1">
    <source>
        <dbReference type="EMBL" id="KAK0059729.1"/>
    </source>
</evidence>
<accession>A0AAD8BRX8</accession>
<dbReference type="Proteomes" id="UP001233172">
    <property type="component" value="Unassembled WGS sequence"/>
</dbReference>
<dbReference type="EMBL" id="JASAOG010000040">
    <property type="protein sequence ID" value="KAK0059729.1"/>
    <property type="molecule type" value="Genomic_DNA"/>
</dbReference>
<reference evidence="1" key="1">
    <citation type="journal article" date="2023" name="PLoS Negl. Trop. Dis.">
        <title>A genome sequence for Biomphalaria pfeifferi, the major vector snail for the human-infecting parasite Schistosoma mansoni.</title>
        <authorList>
            <person name="Bu L."/>
            <person name="Lu L."/>
            <person name="Laidemitt M.R."/>
            <person name="Zhang S.M."/>
            <person name="Mutuku M."/>
            <person name="Mkoji G."/>
            <person name="Steinauer M."/>
            <person name="Loker E.S."/>
        </authorList>
    </citation>
    <scope>NUCLEOTIDE SEQUENCE</scope>
    <source>
        <strain evidence="1">KasaAsao</strain>
    </source>
</reference>
<gene>
    <name evidence="1" type="ORF">Bpfe_010897</name>
</gene>
<evidence type="ECO:0000313" key="2">
    <source>
        <dbReference type="Proteomes" id="UP001233172"/>
    </source>
</evidence>
<dbReference type="AlphaFoldDB" id="A0AAD8BRX8"/>
<name>A0AAD8BRX8_BIOPF</name>
<sequence>MSSKLILKFCGNLLGFRQLIKLPLKVFLEGDDHEASPWRKIVGADIRWDGFDRALICVFSVSEQRQRGLREECDS</sequence>
<organism evidence="1 2">
    <name type="scientific">Biomphalaria pfeifferi</name>
    <name type="common">Bloodfluke planorb</name>
    <name type="synonym">Freshwater snail</name>
    <dbReference type="NCBI Taxonomy" id="112525"/>
    <lineage>
        <taxon>Eukaryota</taxon>
        <taxon>Metazoa</taxon>
        <taxon>Spiralia</taxon>
        <taxon>Lophotrochozoa</taxon>
        <taxon>Mollusca</taxon>
        <taxon>Gastropoda</taxon>
        <taxon>Heterobranchia</taxon>
        <taxon>Euthyneura</taxon>
        <taxon>Panpulmonata</taxon>
        <taxon>Hygrophila</taxon>
        <taxon>Lymnaeoidea</taxon>
        <taxon>Planorbidae</taxon>
        <taxon>Biomphalaria</taxon>
    </lineage>
</organism>
<proteinExistence type="predicted"/>